<dbReference type="AlphaFoldDB" id="A0A1F6C218"/>
<dbReference type="Gene3D" id="3.40.50.2000">
    <property type="entry name" value="Glycogen Phosphorylase B"/>
    <property type="match status" value="2"/>
</dbReference>
<dbReference type="PANTHER" id="PTHR45947:SF3">
    <property type="entry name" value="SULFOQUINOVOSYL TRANSFERASE SQD2"/>
    <property type="match status" value="1"/>
</dbReference>
<organism evidence="3 4">
    <name type="scientific">Candidatus Kaiserbacteria bacterium RIFCSPHIGHO2_01_FULL_48_10</name>
    <dbReference type="NCBI Taxonomy" id="1798476"/>
    <lineage>
        <taxon>Bacteria</taxon>
        <taxon>Candidatus Kaiseribacteriota</taxon>
    </lineage>
</organism>
<name>A0A1F6C218_9BACT</name>
<dbReference type="PANTHER" id="PTHR45947">
    <property type="entry name" value="SULFOQUINOVOSYL TRANSFERASE SQD2"/>
    <property type="match status" value="1"/>
</dbReference>
<comment type="caution">
    <text evidence="3">The sequence shown here is derived from an EMBL/GenBank/DDBJ whole genome shotgun (WGS) entry which is preliminary data.</text>
</comment>
<dbReference type="Pfam" id="PF00534">
    <property type="entry name" value="Glycos_transf_1"/>
    <property type="match status" value="1"/>
</dbReference>
<dbReference type="Proteomes" id="UP000178249">
    <property type="component" value="Unassembled WGS sequence"/>
</dbReference>
<evidence type="ECO:0008006" key="5">
    <source>
        <dbReference type="Google" id="ProtNLM"/>
    </source>
</evidence>
<dbReference type="CDD" id="cd03801">
    <property type="entry name" value="GT4_PimA-like"/>
    <property type="match status" value="1"/>
</dbReference>
<dbReference type="InterPro" id="IPR028098">
    <property type="entry name" value="Glyco_trans_4-like_N"/>
</dbReference>
<evidence type="ECO:0000259" key="1">
    <source>
        <dbReference type="Pfam" id="PF00534"/>
    </source>
</evidence>
<accession>A0A1F6C218</accession>
<dbReference type="InterPro" id="IPR050194">
    <property type="entry name" value="Glycosyltransferase_grp1"/>
</dbReference>
<gene>
    <name evidence="3" type="ORF">A2841_03860</name>
</gene>
<dbReference type="Pfam" id="PF13439">
    <property type="entry name" value="Glyco_transf_4"/>
    <property type="match status" value="1"/>
</dbReference>
<feature type="domain" description="Glycosyl transferase family 1" evidence="1">
    <location>
        <begin position="188"/>
        <end position="359"/>
    </location>
</feature>
<feature type="domain" description="Glycosyltransferase subfamily 4-like N-terminal" evidence="2">
    <location>
        <begin position="15"/>
        <end position="170"/>
    </location>
</feature>
<protein>
    <recommendedName>
        <fullName evidence="5">Glycosyl transferase family 1 domain-containing protein</fullName>
    </recommendedName>
</protein>
<dbReference type="InterPro" id="IPR001296">
    <property type="entry name" value="Glyco_trans_1"/>
</dbReference>
<sequence>MRKSLLVTLEYPPHVGGVSVYYDHIVKQFPFGSIAVLTVDEEGRGRRVGDSATVYRRKLISKSRFFWPKWLPMMKHIRDIVQKERIGLIHAGQVLPIGTAAFILNRLFKIPYIVYCHGMDIMLASSHPRKKRLVRQILARAKFVVANSEFTKKEIIKYGVREQNILTLYPCPNLHIAREVTSDELAELRQQYHLEKKFILLTTGRLVERKGHDVVLGVLAKIKEKIPNIHYIIVGDGPRRNEIETMVEMLKLQNDVTLVGEASEHDLAAWYAVSDVFVMLSRQVGIGDVEGFGIVYLEANMFGKPVIAGRSGGTEDAVIDGETGLLVDPTNTDEIQSAIAELLLDSEKAKTMGEKGRQRVNEVFQWSKQVEPLLERLEKI</sequence>
<evidence type="ECO:0000259" key="2">
    <source>
        <dbReference type="Pfam" id="PF13439"/>
    </source>
</evidence>
<evidence type="ECO:0000313" key="3">
    <source>
        <dbReference type="EMBL" id="OGG43103.1"/>
    </source>
</evidence>
<reference evidence="3 4" key="1">
    <citation type="journal article" date="2016" name="Nat. Commun.">
        <title>Thousands of microbial genomes shed light on interconnected biogeochemical processes in an aquifer system.</title>
        <authorList>
            <person name="Anantharaman K."/>
            <person name="Brown C.T."/>
            <person name="Hug L.A."/>
            <person name="Sharon I."/>
            <person name="Castelle C.J."/>
            <person name="Probst A.J."/>
            <person name="Thomas B.C."/>
            <person name="Singh A."/>
            <person name="Wilkins M.J."/>
            <person name="Karaoz U."/>
            <person name="Brodie E.L."/>
            <person name="Williams K.H."/>
            <person name="Hubbard S.S."/>
            <person name="Banfield J.F."/>
        </authorList>
    </citation>
    <scope>NUCLEOTIDE SEQUENCE [LARGE SCALE GENOMIC DNA]</scope>
</reference>
<dbReference type="GO" id="GO:0016757">
    <property type="term" value="F:glycosyltransferase activity"/>
    <property type="evidence" value="ECO:0007669"/>
    <property type="project" value="InterPro"/>
</dbReference>
<evidence type="ECO:0000313" key="4">
    <source>
        <dbReference type="Proteomes" id="UP000178249"/>
    </source>
</evidence>
<dbReference type="EMBL" id="MFKP01000053">
    <property type="protein sequence ID" value="OGG43103.1"/>
    <property type="molecule type" value="Genomic_DNA"/>
</dbReference>
<dbReference type="SUPFAM" id="SSF53756">
    <property type="entry name" value="UDP-Glycosyltransferase/glycogen phosphorylase"/>
    <property type="match status" value="1"/>
</dbReference>
<proteinExistence type="predicted"/>